<feature type="compositionally biased region" description="Basic and acidic residues" evidence="5">
    <location>
        <begin position="372"/>
        <end position="384"/>
    </location>
</feature>
<organism evidence="7 8">
    <name type="scientific">Polarella glacialis</name>
    <name type="common">Dinoflagellate</name>
    <dbReference type="NCBI Taxonomy" id="89957"/>
    <lineage>
        <taxon>Eukaryota</taxon>
        <taxon>Sar</taxon>
        <taxon>Alveolata</taxon>
        <taxon>Dinophyceae</taxon>
        <taxon>Suessiales</taxon>
        <taxon>Suessiaceae</taxon>
        <taxon>Polarella</taxon>
    </lineage>
</organism>
<dbReference type="PANTHER" id="PTHR21600:SF87">
    <property type="entry name" value="RNA PSEUDOURIDYLATE SYNTHASE DOMAIN-CONTAINING PROTEIN 1"/>
    <property type="match status" value="1"/>
</dbReference>
<dbReference type="Pfam" id="PF05648">
    <property type="entry name" value="PEX11"/>
    <property type="match status" value="1"/>
</dbReference>
<dbReference type="GO" id="GO:0009982">
    <property type="term" value="F:pseudouridine synthase activity"/>
    <property type="evidence" value="ECO:0007669"/>
    <property type="project" value="InterPro"/>
</dbReference>
<name>A0A813D1R3_POLGL</name>
<gene>
    <name evidence="7" type="ORF">PGLA1383_LOCUS478</name>
</gene>
<evidence type="ECO:0000256" key="4">
    <source>
        <dbReference type="ARBA" id="ARBA00046271"/>
    </source>
</evidence>
<dbReference type="EMBL" id="CAJNNV010000101">
    <property type="protein sequence ID" value="CAE8581452.1"/>
    <property type="molecule type" value="Genomic_DNA"/>
</dbReference>
<evidence type="ECO:0000313" key="8">
    <source>
        <dbReference type="Proteomes" id="UP000654075"/>
    </source>
</evidence>
<reference evidence="7" key="1">
    <citation type="submission" date="2021-02" db="EMBL/GenBank/DDBJ databases">
        <authorList>
            <person name="Dougan E. K."/>
            <person name="Rhodes N."/>
            <person name="Thang M."/>
            <person name="Chan C."/>
        </authorList>
    </citation>
    <scope>NUCLEOTIDE SEQUENCE</scope>
</reference>
<dbReference type="GO" id="GO:0016559">
    <property type="term" value="P:peroxisome fission"/>
    <property type="evidence" value="ECO:0007669"/>
    <property type="project" value="InterPro"/>
</dbReference>
<feature type="region of interest" description="Disordered" evidence="5">
    <location>
        <begin position="1"/>
        <end position="90"/>
    </location>
</feature>
<dbReference type="OrthoDB" id="422867at2759"/>
<evidence type="ECO:0000256" key="2">
    <source>
        <dbReference type="ARBA" id="ARBA00023136"/>
    </source>
</evidence>
<feature type="compositionally biased region" description="Basic residues" evidence="5">
    <location>
        <begin position="385"/>
        <end position="405"/>
    </location>
</feature>
<evidence type="ECO:0000256" key="1">
    <source>
        <dbReference type="ARBA" id="ARBA00010876"/>
    </source>
</evidence>
<feature type="domain" description="Methyltransferase" evidence="6">
    <location>
        <begin position="138"/>
        <end position="205"/>
    </location>
</feature>
<dbReference type="InterPro" id="IPR050188">
    <property type="entry name" value="RluA_PseudoU_synthase"/>
</dbReference>
<dbReference type="CDD" id="cd02440">
    <property type="entry name" value="AdoMet_MTases"/>
    <property type="match status" value="1"/>
</dbReference>
<evidence type="ECO:0000313" key="7">
    <source>
        <dbReference type="EMBL" id="CAE8581452.1"/>
    </source>
</evidence>
<keyword evidence="3" id="KW-0576">Peroxisome</keyword>
<accession>A0A813D1R3</accession>
<feature type="compositionally biased region" description="Polar residues" evidence="5">
    <location>
        <begin position="45"/>
        <end position="67"/>
    </location>
</feature>
<feature type="region of interest" description="Disordered" evidence="5">
    <location>
        <begin position="907"/>
        <end position="944"/>
    </location>
</feature>
<comment type="subcellular location">
    <subcellularLocation>
        <location evidence="4">Peroxisome membrane</location>
    </subcellularLocation>
</comment>
<feature type="region of interest" description="Disordered" evidence="5">
    <location>
        <begin position="372"/>
        <end position="406"/>
    </location>
</feature>
<dbReference type="InterPro" id="IPR020103">
    <property type="entry name" value="PsdUridine_synth_cat_dom_sf"/>
</dbReference>
<dbReference type="AlphaFoldDB" id="A0A813D1R3"/>
<protein>
    <recommendedName>
        <fullName evidence="6">Methyltransferase domain-containing protein</fullName>
    </recommendedName>
</protein>
<dbReference type="Pfam" id="PF13649">
    <property type="entry name" value="Methyltransf_25"/>
    <property type="match status" value="1"/>
</dbReference>
<comment type="caution">
    <text evidence="7">The sequence shown here is derived from an EMBL/GenBank/DDBJ whole genome shotgun (WGS) entry which is preliminary data.</text>
</comment>
<dbReference type="GO" id="GO:0003723">
    <property type="term" value="F:RNA binding"/>
    <property type="evidence" value="ECO:0007669"/>
    <property type="project" value="InterPro"/>
</dbReference>
<dbReference type="SUPFAM" id="SSF55120">
    <property type="entry name" value="Pseudouridine synthase"/>
    <property type="match status" value="1"/>
</dbReference>
<dbReference type="SUPFAM" id="SSF53335">
    <property type="entry name" value="S-adenosyl-L-methionine-dependent methyltransferases"/>
    <property type="match status" value="1"/>
</dbReference>
<keyword evidence="2" id="KW-0472">Membrane</keyword>
<feature type="compositionally biased region" description="Basic and acidic residues" evidence="5">
    <location>
        <begin position="924"/>
        <end position="944"/>
    </location>
</feature>
<evidence type="ECO:0000256" key="3">
    <source>
        <dbReference type="ARBA" id="ARBA00023140"/>
    </source>
</evidence>
<dbReference type="InterPro" id="IPR041698">
    <property type="entry name" value="Methyltransf_25"/>
</dbReference>
<dbReference type="GO" id="GO:0005778">
    <property type="term" value="C:peroxisomal membrane"/>
    <property type="evidence" value="ECO:0007669"/>
    <property type="project" value="UniProtKB-SubCell"/>
</dbReference>
<keyword evidence="8" id="KW-1185">Reference proteome</keyword>
<dbReference type="PANTHER" id="PTHR21600">
    <property type="entry name" value="MITOCHONDRIAL RNA PSEUDOURIDINE SYNTHASE"/>
    <property type="match status" value="1"/>
</dbReference>
<sequence>MAPPEGWQAGSSTAGTSMSSTARPKSRPRASNGTGLPRPKAWGGTQLQTAALPTRTSVPSTQRSVSTPAGGDKRKPSVGRRRSTRNMDTEPLDYWNEQARNYDDNIFSTIDEDSTGIIMLMIEHFGNLEEEGPQGRCIDLGCGAGKYLPKLSKHFRRVAAYDLSPKLVSLAQKELRKHSLKNVDVGVRDLSQVWYREDGPAAAVFGPISEMESYGFAVMANVLIAPVADGLRALMLRNAYRSLCPGGRLLAVVPSLESALYVNMRCDDAGYEGPYAVGTNGERPSRTEGGDLVKGVMKRSGVRTKHFLEPEFRCLAMKLGFRVEVCEKISYYWRSELGLVSDMHVPAALSDDSPLPWDWLFILRRPDPADCHDEDGLRRDDRPTPRGKKKDAKGKGKGKRSRRVRRDSVGLARMADAKTTKFVPEGPLRDTWLESVVFSDTLLARDKAARALQYTARMLFGLTDWEIFGNLLRTMSLSRKTLRFYKPVKAAKRIEDVCNDPNIDDLDKKLTVVEIASDAVYAALDHVTFLQRIGALKFLGPKGVDNLDRFLEFFWFTEIIPVIWRESRTLLRLQRQAVELDAKFSEDRHAHGALSPSGGLGEARRKTLLLLFKAVCCDLPCSMYFLQRLEVKSKRIHKEMDLDSFFWLARAAQGLGGAAWLSGCGQASRPEAASGALLVSTSQAAAGLVSELREQHRFAEVYTALVRGKLTLNDSIRCSRRLCQPSEGSRAWRLAGSRREGREACTLVWGVRHGLFGGEPCTLVRMRPVTSCPQQMRLHCVALGHPVVGDTVHDADRRLDFRFADALDAPRLMLHCERLRPPRLPALPGGDALQDVSAPSVLGALLRREDVTREIQQSEAREDSADWLLSDAAVVDATSKWSSAPDGWESFAGGLSEAVTDDTHWDWRRELRASPGAPFGPPEWDERAKWQRPKREEDDPIARL</sequence>
<evidence type="ECO:0000259" key="6">
    <source>
        <dbReference type="Pfam" id="PF13649"/>
    </source>
</evidence>
<dbReference type="Proteomes" id="UP000654075">
    <property type="component" value="Unassembled WGS sequence"/>
</dbReference>
<dbReference type="Gene3D" id="3.40.50.150">
    <property type="entry name" value="Vaccinia Virus protein VP39"/>
    <property type="match status" value="1"/>
</dbReference>
<dbReference type="GO" id="GO:0000455">
    <property type="term" value="P:enzyme-directed rRNA pseudouridine synthesis"/>
    <property type="evidence" value="ECO:0007669"/>
    <property type="project" value="TreeGrafter"/>
</dbReference>
<dbReference type="InterPro" id="IPR008733">
    <property type="entry name" value="PEX11"/>
</dbReference>
<dbReference type="Gene3D" id="3.30.2350.10">
    <property type="entry name" value="Pseudouridine synthase"/>
    <property type="match status" value="1"/>
</dbReference>
<proteinExistence type="inferred from homology"/>
<dbReference type="InterPro" id="IPR029063">
    <property type="entry name" value="SAM-dependent_MTases_sf"/>
</dbReference>
<evidence type="ECO:0000256" key="5">
    <source>
        <dbReference type="SAM" id="MobiDB-lite"/>
    </source>
</evidence>
<comment type="similarity">
    <text evidence="1">Belongs to the pseudouridine synthase RluA family.</text>
</comment>
<feature type="compositionally biased region" description="Low complexity" evidence="5">
    <location>
        <begin position="9"/>
        <end position="22"/>
    </location>
</feature>